<dbReference type="InterPro" id="IPR001229">
    <property type="entry name" value="Jacalin-like_lectin_dom"/>
</dbReference>
<sequence length="151" mass="16920">MPQVEDGPYGGFGGSYYNAENGQRKIKRIDAWGRSWDGYDVVNGLQFTWDDGYQGPLVGHKNPNIYRPFEFDRDEIITSMTIRAGDNVGYVDGIEFDTNQNRHYEVGGKGGKANVLRGRLLGNGEWTRAEGRDPIHGAGEVLDNIKVFFNT</sequence>
<name>A0A4S3JAE9_9EURO</name>
<dbReference type="Proteomes" id="UP000308092">
    <property type="component" value="Unassembled WGS sequence"/>
</dbReference>
<dbReference type="GeneID" id="54329549"/>
<gene>
    <name evidence="2" type="ORF">ATNIH1004_006847</name>
    <name evidence="3" type="ORF">EYZ11_008625</name>
</gene>
<evidence type="ECO:0000313" key="2">
    <source>
        <dbReference type="EMBL" id="KAA8645428.1"/>
    </source>
</evidence>
<organism evidence="3 4">
    <name type="scientific">Aspergillus tanneri</name>
    <dbReference type="NCBI Taxonomy" id="1220188"/>
    <lineage>
        <taxon>Eukaryota</taxon>
        <taxon>Fungi</taxon>
        <taxon>Dikarya</taxon>
        <taxon>Ascomycota</taxon>
        <taxon>Pezizomycotina</taxon>
        <taxon>Eurotiomycetes</taxon>
        <taxon>Eurotiomycetidae</taxon>
        <taxon>Eurotiales</taxon>
        <taxon>Aspergillaceae</taxon>
        <taxon>Aspergillus</taxon>
        <taxon>Aspergillus subgen. Circumdati</taxon>
    </lineage>
</organism>
<dbReference type="Gene3D" id="2.100.10.30">
    <property type="entry name" value="Jacalin-like lectin domain"/>
    <property type="match status" value="1"/>
</dbReference>
<evidence type="ECO:0000259" key="1">
    <source>
        <dbReference type="Pfam" id="PF01419"/>
    </source>
</evidence>
<keyword evidence="4" id="KW-1185">Reference proteome</keyword>
<dbReference type="SUPFAM" id="SSF51101">
    <property type="entry name" value="Mannose-binding lectins"/>
    <property type="match status" value="1"/>
</dbReference>
<evidence type="ECO:0000313" key="3">
    <source>
        <dbReference type="EMBL" id="THC91915.1"/>
    </source>
</evidence>
<reference evidence="3 4" key="1">
    <citation type="submission" date="2019-03" db="EMBL/GenBank/DDBJ databases">
        <title>The genome sequence of a newly discovered highly antifungal drug resistant Aspergillus species, Aspergillus tanneri NIH 1004.</title>
        <authorList>
            <person name="Mounaud S."/>
            <person name="Singh I."/>
            <person name="Joardar V."/>
            <person name="Pakala S."/>
            <person name="Pakala S."/>
            <person name="Venepally P."/>
            <person name="Hoover J."/>
            <person name="Nierman W."/>
            <person name="Chung J."/>
            <person name="Losada L."/>
        </authorList>
    </citation>
    <scope>NUCLEOTIDE SEQUENCE [LARGE SCALE GENOMIC DNA]</scope>
    <source>
        <strain evidence="3 4">NIH1004</strain>
    </source>
</reference>
<evidence type="ECO:0000313" key="5">
    <source>
        <dbReference type="Proteomes" id="UP000324241"/>
    </source>
</evidence>
<evidence type="ECO:0000313" key="4">
    <source>
        <dbReference type="Proteomes" id="UP000308092"/>
    </source>
</evidence>
<dbReference type="Proteomes" id="UP000324241">
    <property type="component" value="Unassembled WGS sequence"/>
</dbReference>
<dbReference type="InterPro" id="IPR036404">
    <property type="entry name" value="Jacalin-like_lectin_dom_sf"/>
</dbReference>
<dbReference type="Pfam" id="PF01419">
    <property type="entry name" value="Jacalin"/>
    <property type="match status" value="1"/>
</dbReference>
<dbReference type="EMBL" id="QUQM01000007">
    <property type="protein sequence ID" value="KAA8645428.1"/>
    <property type="molecule type" value="Genomic_DNA"/>
</dbReference>
<protein>
    <recommendedName>
        <fullName evidence="1">Jacalin-type lectin domain-containing protein</fullName>
    </recommendedName>
</protein>
<reference evidence="2 5" key="2">
    <citation type="submission" date="2019-08" db="EMBL/GenBank/DDBJ databases">
        <title>The genome sequence of a newly discovered highly antifungal drug resistant Aspergillus species, Aspergillus tanneri NIH 1004.</title>
        <authorList>
            <person name="Mounaud S."/>
            <person name="Singh I."/>
            <person name="Joardar V."/>
            <person name="Pakala S."/>
            <person name="Pakala S."/>
            <person name="Venepally P."/>
            <person name="Chung J.K."/>
            <person name="Losada L."/>
            <person name="Nierman W.C."/>
        </authorList>
    </citation>
    <scope>NUCLEOTIDE SEQUENCE [LARGE SCALE GENOMIC DNA]</scope>
    <source>
        <strain evidence="2 5">NIH1004</strain>
    </source>
</reference>
<dbReference type="EMBL" id="SOSA01000373">
    <property type="protein sequence ID" value="THC91915.1"/>
    <property type="molecule type" value="Genomic_DNA"/>
</dbReference>
<dbReference type="AlphaFoldDB" id="A0A4S3JAE9"/>
<dbReference type="OrthoDB" id="4284408at2759"/>
<proteinExistence type="predicted"/>
<comment type="caution">
    <text evidence="3">The sequence shown here is derived from an EMBL/GenBank/DDBJ whole genome shotgun (WGS) entry which is preliminary data.</text>
</comment>
<feature type="domain" description="Jacalin-type lectin" evidence="1">
    <location>
        <begin position="7"/>
        <end position="113"/>
    </location>
</feature>
<dbReference type="VEuPathDB" id="FungiDB:EYZ11_008625"/>
<dbReference type="RefSeq" id="XP_033424789.1">
    <property type="nucleotide sequence ID" value="XM_033571474.1"/>
</dbReference>
<accession>A0A4S3JAE9</accession>